<dbReference type="Proteomes" id="UP001652741">
    <property type="component" value="Chromosome ssa27"/>
</dbReference>
<feature type="region of interest" description="Disordered" evidence="7">
    <location>
        <begin position="1373"/>
        <end position="1541"/>
    </location>
</feature>
<feature type="compositionally biased region" description="Acidic residues" evidence="7">
    <location>
        <begin position="949"/>
        <end position="962"/>
    </location>
</feature>
<feature type="compositionally biased region" description="Basic and acidic residues" evidence="7">
    <location>
        <begin position="1431"/>
        <end position="1484"/>
    </location>
</feature>
<feature type="compositionally biased region" description="Polar residues" evidence="7">
    <location>
        <begin position="1340"/>
        <end position="1349"/>
    </location>
</feature>
<dbReference type="CDD" id="cd21990">
    <property type="entry name" value="HMG-box_CIC-like"/>
    <property type="match status" value="1"/>
</dbReference>
<dbReference type="SMART" id="SM00398">
    <property type="entry name" value="HMG"/>
    <property type="match status" value="1"/>
</dbReference>
<dbReference type="PANTHER" id="PTHR13059:SF14">
    <property type="entry name" value="PROTEIN CAPICUA HOMOLOG ISOFORM X1"/>
    <property type="match status" value="1"/>
</dbReference>
<evidence type="ECO:0000256" key="3">
    <source>
        <dbReference type="ARBA" id="ARBA00023125"/>
    </source>
</evidence>
<dbReference type="InterPro" id="IPR036910">
    <property type="entry name" value="HMG_box_dom_sf"/>
</dbReference>
<feature type="region of interest" description="Disordered" evidence="7">
    <location>
        <begin position="832"/>
        <end position="900"/>
    </location>
</feature>
<evidence type="ECO:0000256" key="7">
    <source>
        <dbReference type="SAM" id="MobiDB-lite"/>
    </source>
</evidence>
<dbReference type="InterPro" id="IPR058606">
    <property type="entry name" value="HTH_Cic_C"/>
</dbReference>
<gene>
    <name evidence="10" type="primary">cica</name>
</gene>
<feature type="non-terminal residue" evidence="10">
    <location>
        <position position="1"/>
    </location>
</feature>
<keyword evidence="9" id="KW-1185">Reference proteome</keyword>
<feature type="region of interest" description="Disordered" evidence="7">
    <location>
        <begin position="78"/>
        <end position="119"/>
    </location>
</feature>
<dbReference type="Gene3D" id="1.10.30.10">
    <property type="entry name" value="High mobility group box domain"/>
    <property type="match status" value="1"/>
</dbReference>
<dbReference type="PANTHER" id="PTHR13059">
    <property type="entry name" value="HMG-BOX TRANSCRIPTION FACTOR BBX"/>
    <property type="match status" value="1"/>
</dbReference>
<evidence type="ECO:0000256" key="5">
    <source>
        <dbReference type="ARBA" id="ARBA00023242"/>
    </source>
</evidence>
<feature type="region of interest" description="Disordered" evidence="7">
    <location>
        <begin position="1339"/>
        <end position="1359"/>
    </location>
</feature>
<keyword evidence="4" id="KW-0804">Transcription</keyword>
<feature type="compositionally biased region" description="Pro residues" evidence="7">
    <location>
        <begin position="418"/>
        <end position="436"/>
    </location>
</feature>
<feature type="region of interest" description="Disordered" evidence="7">
    <location>
        <begin position="159"/>
        <end position="226"/>
    </location>
</feature>
<dbReference type="InterPro" id="IPR009071">
    <property type="entry name" value="HMG_box_dom"/>
</dbReference>
<proteinExistence type="predicted"/>
<keyword evidence="5 6" id="KW-0539">Nucleus</keyword>
<dbReference type="Pfam" id="PF00505">
    <property type="entry name" value="HMG_box"/>
    <property type="match status" value="1"/>
</dbReference>
<feature type="compositionally biased region" description="Basic and acidic residues" evidence="7">
    <location>
        <begin position="743"/>
        <end position="755"/>
    </location>
</feature>
<feature type="region of interest" description="Disordered" evidence="7">
    <location>
        <begin position="666"/>
        <end position="757"/>
    </location>
</feature>
<feature type="compositionally biased region" description="Low complexity" evidence="7">
    <location>
        <begin position="388"/>
        <end position="417"/>
    </location>
</feature>
<accession>A0ABM3E457</accession>
<feature type="domain" description="HMG box" evidence="8">
    <location>
        <begin position="754"/>
        <end position="822"/>
    </location>
</feature>
<organism evidence="9 10">
    <name type="scientific">Salmo salar</name>
    <name type="common">Atlantic salmon</name>
    <dbReference type="NCBI Taxonomy" id="8030"/>
    <lineage>
        <taxon>Eukaryota</taxon>
        <taxon>Metazoa</taxon>
        <taxon>Chordata</taxon>
        <taxon>Craniata</taxon>
        <taxon>Vertebrata</taxon>
        <taxon>Euteleostomi</taxon>
        <taxon>Actinopterygii</taxon>
        <taxon>Neopterygii</taxon>
        <taxon>Teleostei</taxon>
        <taxon>Protacanthopterygii</taxon>
        <taxon>Salmoniformes</taxon>
        <taxon>Salmonidae</taxon>
        <taxon>Salmoninae</taxon>
        <taxon>Salmo</taxon>
    </lineage>
</organism>
<evidence type="ECO:0000256" key="2">
    <source>
        <dbReference type="ARBA" id="ARBA00023015"/>
    </source>
</evidence>
<feature type="compositionally biased region" description="Basic and acidic residues" evidence="7">
    <location>
        <begin position="1491"/>
        <end position="1501"/>
    </location>
</feature>
<feature type="region of interest" description="Disordered" evidence="7">
    <location>
        <begin position="1718"/>
        <end position="1778"/>
    </location>
</feature>
<feature type="region of interest" description="Disordered" evidence="7">
    <location>
        <begin position="258"/>
        <end position="283"/>
    </location>
</feature>
<feature type="compositionally biased region" description="Polar residues" evidence="7">
    <location>
        <begin position="1412"/>
        <end position="1426"/>
    </location>
</feature>
<dbReference type="PROSITE" id="PS50118">
    <property type="entry name" value="HMG_BOX_2"/>
    <property type="match status" value="1"/>
</dbReference>
<feature type="region of interest" description="Disordered" evidence="7">
    <location>
        <begin position="298"/>
        <end position="325"/>
    </location>
</feature>
<reference evidence="10" key="1">
    <citation type="submission" date="2025-08" db="UniProtKB">
        <authorList>
            <consortium name="RefSeq"/>
        </authorList>
    </citation>
    <scope>IDENTIFICATION</scope>
</reference>
<dbReference type="SUPFAM" id="SSF47095">
    <property type="entry name" value="HMG-box"/>
    <property type="match status" value="1"/>
</dbReference>
<dbReference type="GeneID" id="106588265"/>
<feature type="compositionally biased region" description="Basic and acidic residues" evidence="7">
    <location>
        <begin position="1392"/>
        <end position="1402"/>
    </location>
</feature>
<evidence type="ECO:0000256" key="1">
    <source>
        <dbReference type="ARBA" id="ARBA00022553"/>
    </source>
</evidence>
<feature type="compositionally biased region" description="Polar residues" evidence="7">
    <location>
        <begin position="1052"/>
        <end position="1061"/>
    </location>
</feature>
<feature type="compositionally biased region" description="Pro residues" evidence="7">
    <location>
        <begin position="1502"/>
        <end position="1515"/>
    </location>
</feature>
<feature type="region of interest" description="Disordered" evidence="7">
    <location>
        <begin position="922"/>
        <end position="1061"/>
    </location>
</feature>
<feature type="compositionally biased region" description="Polar residues" evidence="7">
    <location>
        <begin position="1614"/>
        <end position="1626"/>
    </location>
</feature>
<feature type="region of interest" description="Disordered" evidence="7">
    <location>
        <begin position="524"/>
        <end position="575"/>
    </location>
</feature>
<keyword evidence="1" id="KW-0597">Phosphoprotein</keyword>
<feature type="compositionally biased region" description="Basic and acidic residues" evidence="7">
    <location>
        <begin position="832"/>
        <end position="849"/>
    </location>
</feature>
<dbReference type="InterPro" id="IPR052412">
    <property type="entry name" value="CC-Dev_Transcription_Reg"/>
</dbReference>
<feature type="region of interest" description="Disordered" evidence="7">
    <location>
        <begin position="388"/>
        <end position="481"/>
    </location>
</feature>
<feature type="compositionally biased region" description="Polar residues" evidence="7">
    <location>
        <begin position="258"/>
        <end position="270"/>
    </location>
</feature>
<feature type="compositionally biased region" description="Polar residues" evidence="7">
    <location>
        <begin position="850"/>
        <end position="860"/>
    </location>
</feature>
<protein>
    <submittedName>
        <fullName evidence="10">Protein capicua homolog</fullName>
    </submittedName>
</protein>
<feature type="DNA-binding region" description="HMG box" evidence="6">
    <location>
        <begin position="754"/>
        <end position="822"/>
    </location>
</feature>
<sequence length="1778" mass="189017">CPSTGTYSPSRPRATSAPTCPWSGASEAPRWWAPTWPSTPTPLPPLRCYWGWSREPWQRGRPSSPPLSSLLCPPRPPAAPWISRPLQTPTPTVHLEGGGGSCSSSTSSSRSRTPLTAAQQKYKKGDVVCTPTGIRKKFNGKQWRRLCSREGCSKESQRRGYCSRHLSMRTKEMEASGGGRDRGGASSTGTLTPSDLRLGGGRTSSEFDWDNTSRDSSEASSRGADSRPRLVLPSLLPQDLSRFDFDECEAATMLVSLGSSRSGTPSFSPISNQSPFSPTPSPSPSPLFVFRPATFSPITAPPSLTPRRHRHLSGTKMGTPGSERERHLSGIVPTFQTNLTFTVPMSPSKRKLDALPPPLPLSAQDYTKPDQQLGETIGLSPAAFRVLSPQSQPTTPSSLSFPRPRSATSRPPSSAASTPPPMLVSPTPPSPLPQDPSPRRVVPLRDSPVIVRNPDVPLAKFTDGPLVRRGGGGRSSREHSQPLHLATGLQAPVPINGTATNGAVLLRNPASTLVLVTSSQSLTPAVAGHPAHSSPTLSGGSASISSTGSALSSSGSGGREWERKPGGHQDAIGGALPQPVACHPSPTALLPLILPAESPHPAPRKDIIIGRPGTVWTNVEPRSVPVFPWHSLVPFLEPSQSSAAAQPADGQQLVNQSKEPRCGVALVSDGWVGPPDAEQGSPSRPPPSSNDNDPPAGRAERGGADSETESDADDPFFPGVANDPAPSTGPIKRRTQSLSALPKDGDRKREKDHIRRPMNAFMIFSKRHRALVHQRHPNQDNRTVSKILGEWWYALGPKEKQKYHDLAFQVKEAHFKAHPDWKWCNKDRRKSISEGRETPGAKEARERSMSESTEPESVSQGMEVKGAAGPDWPGGSERHAGAYSGQLPRPRAFSQSAVHSLERRERARDLEKLCREGAGSFRSRPPTLSLTQCGASEDVTSDEERMVICEEEGDDDVMEDSCPEGSIDLKCKERVTDSDEDEPDGQRAFQPVVRSSLPYATSTSHADSHSDSTKGNTGGSTGESSERKRKRGMEGGEEGSGESKRGGGGGQVPSNSIPGSAPFTSTPALGYGLTQVLGAVRMAPTMVTNVVCPIASTPIPITSKPMEGPIALSALPGEKKATLLIGGPGAVGGPITSGVQAQSPVLQSKMLVPMATVRTGSTPPQPISHVAPPLPVQNGALPGNKIIQIAPMPMVQTNVHPAGAVHPGSPFPVSMATATVMTPGIKPPQNVLLTSPPTRITYVQSSTGVVSTATVQAPLSPGPAYLPSSLTTLGFTAIAPAGQALMQPLVAGQPPLLAPALSPGAPGTGRQLLTAIYPAPSITLASGVVAMTSVPPNLAQEVSGQSSPSAVGVQGSKDVTRSHEEGMPHLTAEMEQKSQVEVQAQRKNKAQIKKEGIKKENTTEDVEAYSKTGANSMAMSSSNIPTGSEEDGGRASHMKEENTDHDRDYARGNGEREIKKESGTPEPEESREAEDWPHEGHNKGDSGNGGHSKEAGLREPLHPPTGLDPPPPPPQTERDTPPSAKKTKFRPPPLKKPSDVVEKVLSGSYFEERFAELPEFRPEEVLPSPTLQSLATSPRAILGSYRKKRRNSTDLDSSAEDPSSPRRKTAARSRLSSCSSEPNTPKSEAKCEGDIFTFDRAGAESEDVLGEMDKVPYSSLRRTLDQRRALVMQLFHEHGFFPSAQATAAFQARYSDTFPTKLCLQLKIREVRQKIMQTATPGTPGISEPGGSTTGVMGSTDSASAAIGSSNTNTRDGTGTEPGERGRSPEEPRNVGKL</sequence>
<feature type="compositionally biased region" description="Low complexity" evidence="7">
    <location>
        <begin position="102"/>
        <end position="113"/>
    </location>
</feature>
<feature type="region of interest" description="Disordered" evidence="7">
    <location>
        <begin position="1557"/>
        <end position="1630"/>
    </location>
</feature>
<evidence type="ECO:0000259" key="8">
    <source>
        <dbReference type="PROSITE" id="PS50118"/>
    </source>
</evidence>
<dbReference type="Pfam" id="PF25981">
    <property type="entry name" value="HTH_Cic_C"/>
    <property type="match status" value="1"/>
</dbReference>
<evidence type="ECO:0000313" key="10">
    <source>
        <dbReference type="RefSeq" id="XP_045565839.1"/>
    </source>
</evidence>
<feature type="compositionally biased region" description="Polar residues" evidence="7">
    <location>
        <begin position="1730"/>
        <end position="1757"/>
    </location>
</feature>
<feature type="compositionally biased region" description="Basic and acidic residues" evidence="7">
    <location>
        <begin position="967"/>
        <end position="977"/>
    </location>
</feature>
<feature type="compositionally biased region" description="Basic and acidic residues" evidence="7">
    <location>
        <begin position="169"/>
        <end position="183"/>
    </location>
</feature>
<evidence type="ECO:0000313" key="9">
    <source>
        <dbReference type="Proteomes" id="UP001652741"/>
    </source>
</evidence>
<keyword evidence="2" id="KW-0805">Transcription regulation</keyword>
<feature type="compositionally biased region" description="Low complexity" evidence="7">
    <location>
        <begin position="533"/>
        <end position="554"/>
    </location>
</feature>
<evidence type="ECO:0000256" key="4">
    <source>
        <dbReference type="ARBA" id="ARBA00023163"/>
    </source>
</evidence>
<dbReference type="RefSeq" id="XP_045565839.1">
    <property type="nucleotide sequence ID" value="XM_045709883.1"/>
</dbReference>
<evidence type="ECO:0000256" key="6">
    <source>
        <dbReference type="PROSITE-ProRule" id="PRU00267"/>
    </source>
</evidence>
<feature type="compositionally biased region" description="Basic and acidic residues" evidence="7">
    <location>
        <begin position="1762"/>
        <end position="1778"/>
    </location>
</feature>
<keyword evidence="3 6" id="KW-0238">DNA-binding</keyword>
<feature type="region of interest" description="Disordered" evidence="7">
    <location>
        <begin position="1"/>
        <end position="42"/>
    </location>
</feature>
<dbReference type="InterPro" id="IPR058607">
    <property type="entry name" value="HMG-box_Cic-like"/>
</dbReference>
<name>A0ABM3E457_SALSA</name>